<evidence type="ECO:0000313" key="7">
    <source>
        <dbReference type="Proteomes" id="UP000322315"/>
    </source>
</evidence>
<dbReference type="Proteomes" id="UP000315145">
    <property type="component" value="Unassembled WGS sequence"/>
</dbReference>
<dbReference type="Proteomes" id="UP000322315">
    <property type="component" value="Unassembled WGS sequence"/>
</dbReference>
<dbReference type="AlphaFoldDB" id="A0A5M7BF97"/>
<evidence type="ECO:0000256" key="1">
    <source>
        <dbReference type="ARBA" id="ARBA00022553"/>
    </source>
</evidence>
<evidence type="ECO:0000259" key="3">
    <source>
        <dbReference type="PROSITE" id="PS50110"/>
    </source>
</evidence>
<dbReference type="PANTHER" id="PTHR44591:SF3">
    <property type="entry name" value="RESPONSE REGULATORY DOMAIN-CONTAINING PROTEIN"/>
    <property type="match status" value="1"/>
</dbReference>
<dbReference type="Pfam" id="PF00072">
    <property type="entry name" value="Response_reg"/>
    <property type="match status" value="1"/>
</dbReference>
<evidence type="ECO:0000313" key="6">
    <source>
        <dbReference type="Proteomes" id="UP000315145"/>
    </source>
</evidence>
<dbReference type="PROSITE" id="PS50110">
    <property type="entry name" value="RESPONSE_REGULATORY"/>
    <property type="match status" value="1"/>
</dbReference>
<evidence type="ECO:0000313" key="5">
    <source>
        <dbReference type="EMBL" id="TSJ82244.1"/>
    </source>
</evidence>
<reference evidence="4" key="3">
    <citation type="submission" date="2019-09" db="EMBL/GenBank/DDBJ databases">
        <authorList>
            <person name="Zhang D.-C."/>
        </authorList>
    </citation>
    <scope>NUCLEOTIDE SEQUENCE</scope>
    <source>
        <strain evidence="4">RU-4-M-4</strain>
    </source>
</reference>
<accession>A0A5M7BF97</accession>
<keyword evidence="1 2" id="KW-0597">Phosphoprotein</keyword>
<reference evidence="5 6" key="2">
    <citation type="submission" date="2019-07" db="EMBL/GenBank/DDBJ databases">
        <title>Algibacter marinivivus sp. nov., isolated from the surface of a marine red alga.</title>
        <authorList>
            <person name="Zhong X."/>
            <person name="Xu W."/>
            <person name="Zhang Y."/>
            <person name="Zhang Q."/>
            <person name="Du Z."/>
        </authorList>
    </citation>
    <scope>NUCLEOTIDE SEQUENCE [LARGE SCALE GENOMIC DNA]</scope>
    <source>
        <strain evidence="5 6">RU-4-M-4</strain>
    </source>
</reference>
<evidence type="ECO:0000256" key="2">
    <source>
        <dbReference type="PROSITE-ProRule" id="PRU00169"/>
    </source>
</evidence>
<feature type="domain" description="Response regulatory" evidence="3">
    <location>
        <begin position="4"/>
        <end position="120"/>
    </location>
</feature>
<reference evidence="4 7" key="1">
    <citation type="journal article" date="2015" name="Int. J. Syst. Evol. Microbiol.">
        <title>Algibacter amylolyticus sp. nov., isolated from intertidal sediment.</title>
        <authorList>
            <person name="Zhang D.C."/>
            <person name="Wu J."/>
            <person name="Neuner K."/>
            <person name="Yao J."/>
            <person name="Margesin R."/>
        </authorList>
    </citation>
    <scope>NUCLEOTIDE SEQUENCE [LARGE SCALE GENOMIC DNA]</scope>
    <source>
        <strain evidence="4 7">RU-4-M-4</strain>
    </source>
</reference>
<dbReference type="InterPro" id="IPR050595">
    <property type="entry name" value="Bact_response_regulator"/>
</dbReference>
<gene>
    <name evidence="4" type="ORF">F2B50_03945</name>
    <name evidence="5" type="ORF">FPF71_03945</name>
</gene>
<protein>
    <submittedName>
        <fullName evidence="4">Response regulator</fullName>
    </submittedName>
</protein>
<keyword evidence="6" id="KW-1185">Reference proteome</keyword>
<dbReference type="SMART" id="SM00448">
    <property type="entry name" value="REC"/>
    <property type="match status" value="1"/>
</dbReference>
<organism evidence="4 7">
    <name type="scientific">Algibacter amylolyticus</name>
    <dbReference type="NCBI Taxonomy" id="1608400"/>
    <lineage>
        <taxon>Bacteria</taxon>
        <taxon>Pseudomonadati</taxon>
        <taxon>Bacteroidota</taxon>
        <taxon>Flavobacteriia</taxon>
        <taxon>Flavobacteriales</taxon>
        <taxon>Flavobacteriaceae</taxon>
        <taxon>Algibacter</taxon>
    </lineage>
</organism>
<dbReference type="InterPro" id="IPR001789">
    <property type="entry name" value="Sig_transdc_resp-reg_receiver"/>
</dbReference>
<dbReference type="PANTHER" id="PTHR44591">
    <property type="entry name" value="STRESS RESPONSE REGULATOR PROTEIN 1"/>
    <property type="match status" value="1"/>
</dbReference>
<dbReference type="EMBL" id="VWRS01000001">
    <property type="protein sequence ID" value="KAA5827999.1"/>
    <property type="molecule type" value="Genomic_DNA"/>
</dbReference>
<dbReference type="SUPFAM" id="SSF52172">
    <property type="entry name" value="CheY-like"/>
    <property type="match status" value="1"/>
</dbReference>
<dbReference type="EMBL" id="VMBF01000001">
    <property type="protein sequence ID" value="TSJ82244.1"/>
    <property type="molecule type" value="Genomic_DNA"/>
</dbReference>
<dbReference type="InterPro" id="IPR011006">
    <property type="entry name" value="CheY-like_superfamily"/>
</dbReference>
<sequence length="126" mass="14441">MMVTVLIIEDNKQNMYMLAYLLESCRYKIIKAYNGEEGLKLANENHPDIILMDIQLPDMDGYEICISLRKSGIPKNTTIIAVSSYVMDADKEKAIEVGVDAYIEKPINPDTFIEEMQDIYKVKNQN</sequence>
<feature type="modified residue" description="4-aspartylphosphate" evidence="2">
    <location>
        <position position="53"/>
    </location>
</feature>
<name>A0A5M7BF97_9FLAO</name>
<evidence type="ECO:0000313" key="4">
    <source>
        <dbReference type="EMBL" id="KAA5827999.1"/>
    </source>
</evidence>
<dbReference type="GO" id="GO:0000160">
    <property type="term" value="P:phosphorelay signal transduction system"/>
    <property type="evidence" value="ECO:0007669"/>
    <property type="project" value="InterPro"/>
</dbReference>
<dbReference type="Gene3D" id="3.40.50.2300">
    <property type="match status" value="1"/>
</dbReference>
<proteinExistence type="predicted"/>
<comment type="caution">
    <text evidence="4">The sequence shown here is derived from an EMBL/GenBank/DDBJ whole genome shotgun (WGS) entry which is preliminary data.</text>
</comment>
<dbReference type="OrthoDB" id="9789181at2"/>